<dbReference type="PANTHER" id="PTHR30373:SF2">
    <property type="entry name" value="UPF0603 PROTEIN YGCG"/>
    <property type="match status" value="1"/>
</dbReference>
<proteinExistence type="predicted"/>
<feature type="transmembrane region" description="Helical" evidence="2">
    <location>
        <begin position="189"/>
        <end position="208"/>
    </location>
</feature>
<evidence type="ECO:0000313" key="6">
    <source>
        <dbReference type="Proteomes" id="UP000516057"/>
    </source>
</evidence>
<dbReference type="EMBL" id="CP060790">
    <property type="protein sequence ID" value="QNP58182.1"/>
    <property type="molecule type" value="Genomic_DNA"/>
</dbReference>
<dbReference type="KEGG" id="amon:H9L24_13980"/>
<evidence type="ECO:0000313" key="5">
    <source>
        <dbReference type="EMBL" id="QNP58182.1"/>
    </source>
</evidence>
<feature type="domain" description="TPM" evidence="4">
    <location>
        <begin position="39"/>
        <end position="161"/>
    </location>
</feature>
<feature type="region of interest" description="Disordered" evidence="1">
    <location>
        <begin position="256"/>
        <end position="278"/>
    </location>
</feature>
<keyword evidence="2" id="KW-0812">Transmembrane</keyword>
<dbReference type="Pfam" id="PF04536">
    <property type="entry name" value="TPM_phosphatase"/>
    <property type="match status" value="1"/>
</dbReference>
<feature type="signal peptide" evidence="3">
    <location>
        <begin position="1"/>
        <end position="25"/>
    </location>
</feature>
<dbReference type="RefSeq" id="WP_187735176.1">
    <property type="nucleotide sequence ID" value="NZ_CP060790.1"/>
</dbReference>
<feature type="transmembrane region" description="Helical" evidence="2">
    <location>
        <begin position="215"/>
        <end position="248"/>
    </location>
</feature>
<gene>
    <name evidence="5" type="ORF">H9L24_13980</name>
</gene>
<protein>
    <submittedName>
        <fullName evidence="5">TPM domain-containing protein</fullName>
    </submittedName>
</protein>
<dbReference type="InterPro" id="IPR007621">
    <property type="entry name" value="TPM_dom"/>
</dbReference>
<keyword evidence="2" id="KW-0472">Membrane</keyword>
<evidence type="ECO:0000256" key="3">
    <source>
        <dbReference type="SAM" id="SignalP"/>
    </source>
</evidence>
<evidence type="ECO:0000259" key="4">
    <source>
        <dbReference type="Pfam" id="PF04536"/>
    </source>
</evidence>
<evidence type="ECO:0000256" key="1">
    <source>
        <dbReference type="SAM" id="MobiDB-lite"/>
    </source>
</evidence>
<dbReference type="PANTHER" id="PTHR30373">
    <property type="entry name" value="UPF0603 PROTEIN YGCG"/>
    <property type="match status" value="1"/>
</dbReference>
<dbReference type="Proteomes" id="UP000516057">
    <property type="component" value="Chromosome"/>
</dbReference>
<keyword evidence="6" id="KW-1185">Reference proteome</keyword>
<accession>A0A7H0HCB6</accession>
<dbReference type="Gene3D" id="3.10.310.50">
    <property type="match status" value="1"/>
</dbReference>
<evidence type="ECO:0000256" key="2">
    <source>
        <dbReference type="SAM" id="Phobius"/>
    </source>
</evidence>
<name>A0A7H0HCB6_9BURK</name>
<reference evidence="5 6" key="1">
    <citation type="submission" date="2020-08" db="EMBL/GenBank/DDBJ databases">
        <title>Genome sequence of Acidovorax monticola KACC 19171T.</title>
        <authorList>
            <person name="Hyun D.-W."/>
            <person name="Bae J.-W."/>
        </authorList>
    </citation>
    <scope>NUCLEOTIDE SEQUENCE [LARGE SCALE GENOMIC DNA]</scope>
    <source>
        <strain evidence="5 6">KACC 19171</strain>
    </source>
</reference>
<dbReference type="AlphaFoldDB" id="A0A7H0HCB6"/>
<feature type="chain" id="PRO_5029001571" evidence="3">
    <location>
        <begin position="26"/>
        <end position="299"/>
    </location>
</feature>
<keyword evidence="3" id="KW-0732">Signal</keyword>
<keyword evidence="2" id="KW-1133">Transmembrane helix</keyword>
<organism evidence="5 6">
    <name type="scientific">Paenacidovorax monticola</name>
    <dbReference type="NCBI Taxonomy" id="1926868"/>
    <lineage>
        <taxon>Bacteria</taxon>
        <taxon>Pseudomonadati</taxon>
        <taxon>Pseudomonadota</taxon>
        <taxon>Betaproteobacteria</taxon>
        <taxon>Burkholderiales</taxon>
        <taxon>Comamonadaceae</taxon>
        <taxon>Paenacidovorax</taxon>
    </lineage>
</organism>
<sequence length="299" mass="29970">MPLALYLRALIAIFSIAIGAHTAHAQALRTVPPLTAHAIDQTGTLGAADLQNLEARLTALEQQHGAQVVVLMVPSTAPEDIAAFANRVGNTWKIGRQGVGDGVLVLVAKDDRKMRIEVAKSLEGAIPDIAAARIIDQAMKPRFREGDFAGGLNAAVEQLRARIANEALPAPAAPANGASGQASFDWTELAIFLFFGVMVAAPIVRALFGNRLGGLLMGGGTGVVAFLATASLALAGLAGLAALLFTWLANSGGGSRWSSGGPHRGGGWGGGSGGGGSGGGGFSSGGGGDFGGGGASGDW</sequence>
<feature type="compositionally biased region" description="Gly residues" evidence="1">
    <location>
        <begin position="262"/>
        <end position="278"/>
    </location>
</feature>